<dbReference type="GO" id="GO:0019172">
    <property type="term" value="F:glyoxalase III activity"/>
    <property type="evidence" value="ECO:0007669"/>
    <property type="project" value="TreeGrafter"/>
</dbReference>
<dbReference type="Gene3D" id="3.40.50.880">
    <property type="match status" value="1"/>
</dbReference>
<dbReference type="SUPFAM" id="SSF52317">
    <property type="entry name" value="Class I glutamine amidotransferase-like"/>
    <property type="match status" value="1"/>
</dbReference>
<evidence type="ECO:0000313" key="5">
    <source>
        <dbReference type="EMBL" id="MBL0682372.1"/>
    </source>
</evidence>
<sequence>MKALFTSFIFVLTISCNSSISGEKTTVVAYTKTSISKKRILFVTSNAHFYGNSNIESTNHFPEIIFAYHEFIKAGFDIDFVSPQGGAIAIGYIHSSDSITKKYLYDEKFMDKLENTYLPKQIDYAQYIAVYYSGGGSAMFTVPENKEIQQISMNIYEKNGGVISAICHGTAGIANLKLSDSTFLVANRKITGFPDVFENKESQYFKEFPFSIQEKIIENGGDFIYSKEGWDNYHIQEGRIVTGQDPTSASLIAKKVIEILKHQKIN</sequence>
<evidence type="ECO:0000256" key="1">
    <source>
        <dbReference type="ARBA" id="ARBA00023016"/>
    </source>
</evidence>
<keyword evidence="2" id="KW-0456">Lyase</keyword>
<dbReference type="GO" id="GO:0019243">
    <property type="term" value="P:methylglyoxal catabolic process to D-lactate via S-lactoyl-glutathione"/>
    <property type="evidence" value="ECO:0007669"/>
    <property type="project" value="TreeGrafter"/>
</dbReference>
<evidence type="ECO:0000259" key="4">
    <source>
        <dbReference type="Pfam" id="PF01965"/>
    </source>
</evidence>
<dbReference type="InterPro" id="IPR029062">
    <property type="entry name" value="Class_I_gatase-like"/>
</dbReference>
<reference evidence="5" key="1">
    <citation type="submission" date="2021-01" db="EMBL/GenBank/DDBJ databases">
        <authorList>
            <person name="Zhong Y.L."/>
        </authorList>
    </citation>
    <scope>NUCLEOTIDE SEQUENCE</scope>
    <source>
        <strain evidence="5">KCTC 23302</strain>
    </source>
</reference>
<dbReference type="InterPro" id="IPR002818">
    <property type="entry name" value="DJ-1/PfpI"/>
</dbReference>
<dbReference type="AlphaFoldDB" id="A0A936ZQD3"/>
<comment type="caution">
    <text evidence="5">The sequence shown here is derived from an EMBL/GenBank/DDBJ whole genome shotgun (WGS) entry which is preliminary data.</text>
</comment>
<feature type="domain" description="DJ-1/PfpI" evidence="4">
    <location>
        <begin position="63"/>
        <end position="258"/>
    </location>
</feature>
<dbReference type="CDD" id="cd03141">
    <property type="entry name" value="GATase1_Hsp31_like"/>
    <property type="match status" value="1"/>
</dbReference>
<evidence type="ECO:0000256" key="2">
    <source>
        <dbReference type="ARBA" id="ARBA00023239"/>
    </source>
</evidence>
<organism evidence="5 6">
    <name type="scientific">Aquimarina mytili</name>
    <dbReference type="NCBI Taxonomy" id="874423"/>
    <lineage>
        <taxon>Bacteria</taxon>
        <taxon>Pseudomonadati</taxon>
        <taxon>Bacteroidota</taxon>
        <taxon>Flavobacteriia</taxon>
        <taxon>Flavobacteriales</taxon>
        <taxon>Flavobacteriaceae</taxon>
        <taxon>Aquimarina</taxon>
    </lineage>
</organism>
<accession>A0A936ZQD3</accession>
<protein>
    <submittedName>
        <fullName evidence="5">Type 1 glutamine amidotransferase domain-containing protein</fullName>
    </submittedName>
</protein>
<name>A0A936ZQD3_9FLAO</name>
<evidence type="ECO:0000313" key="6">
    <source>
        <dbReference type="Proteomes" id="UP000651057"/>
    </source>
</evidence>
<gene>
    <name evidence="5" type="ORF">JJQ60_02475</name>
</gene>
<dbReference type="PANTHER" id="PTHR48094">
    <property type="entry name" value="PROTEIN/NUCLEIC ACID DEGLYCASE DJ-1-RELATED"/>
    <property type="match status" value="1"/>
</dbReference>
<dbReference type="RefSeq" id="WP_201916352.1">
    <property type="nucleotide sequence ID" value="NZ_BAABAX010000001.1"/>
</dbReference>
<keyword evidence="6" id="KW-1185">Reference proteome</keyword>
<keyword evidence="1" id="KW-0346">Stress response</keyword>
<dbReference type="InterPro" id="IPR050325">
    <property type="entry name" value="Prot/Nucl_acid_deglycase"/>
</dbReference>
<evidence type="ECO:0000256" key="3">
    <source>
        <dbReference type="ARBA" id="ARBA00038493"/>
    </source>
</evidence>
<proteinExistence type="inferred from homology"/>
<dbReference type="Proteomes" id="UP000651057">
    <property type="component" value="Unassembled WGS sequence"/>
</dbReference>
<dbReference type="Pfam" id="PF01965">
    <property type="entry name" value="DJ-1_PfpI"/>
    <property type="match status" value="1"/>
</dbReference>
<keyword evidence="5" id="KW-0315">Glutamine amidotransferase</keyword>
<dbReference type="GO" id="GO:0005737">
    <property type="term" value="C:cytoplasm"/>
    <property type="evidence" value="ECO:0007669"/>
    <property type="project" value="TreeGrafter"/>
</dbReference>
<dbReference type="PANTHER" id="PTHR48094:SF11">
    <property type="entry name" value="GLUTATHIONE-INDEPENDENT GLYOXALASE HSP31-RELATED"/>
    <property type="match status" value="1"/>
</dbReference>
<dbReference type="PROSITE" id="PS51257">
    <property type="entry name" value="PROKAR_LIPOPROTEIN"/>
    <property type="match status" value="1"/>
</dbReference>
<comment type="similarity">
    <text evidence="3">Belongs to the peptidase C56 family. HSP31-like subfamily.</text>
</comment>
<dbReference type="EMBL" id="JAERQJ010000001">
    <property type="protein sequence ID" value="MBL0682372.1"/>
    <property type="molecule type" value="Genomic_DNA"/>
</dbReference>